<proteinExistence type="predicted"/>
<sequence length="217" mass="22039">MQVTADCSLAPVSPLIEIVAFTTEFDRALGEIAASDALRAGLSLGAATPLPPADDRIRAAVRDLLRKAGFKPTGRSKPASEYLLRAAGDGSLGSINAAVDACNVASLHSGLPISVVDLDRAAAPLTIGVPAPGSSYVFNAGGQVIDIGGLVSLIDAEGPCAGPVKDSQRTKTHPGTRRTLSIVWGTTALPGLAATTAAYYRELLHGLGAATEPVAFA</sequence>
<organism evidence="2 3">
    <name type="scientific">Nannocystis pusilla</name>
    <dbReference type="NCBI Taxonomy" id="889268"/>
    <lineage>
        <taxon>Bacteria</taxon>
        <taxon>Pseudomonadati</taxon>
        <taxon>Myxococcota</taxon>
        <taxon>Polyangia</taxon>
        <taxon>Nannocystales</taxon>
        <taxon>Nannocystaceae</taxon>
        <taxon>Nannocystis</taxon>
    </lineage>
</organism>
<keyword evidence="3" id="KW-1185">Reference proteome</keyword>
<gene>
    <name evidence="2" type="ORF">K7C98_09470</name>
</gene>
<dbReference type="SUPFAM" id="SSF56037">
    <property type="entry name" value="PheT/TilS domain"/>
    <property type="match status" value="1"/>
</dbReference>
<dbReference type="PANTHER" id="PTHR39209:SF2">
    <property type="entry name" value="CYTOPLASMIC PROTEIN"/>
    <property type="match status" value="1"/>
</dbReference>
<comment type="caution">
    <text evidence="2">The sequence shown here is derived from an EMBL/GenBank/DDBJ whole genome shotgun (WGS) entry which is preliminary data.</text>
</comment>
<evidence type="ECO:0000259" key="1">
    <source>
        <dbReference type="SMART" id="SM00873"/>
    </source>
</evidence>
<evidence type="ECO:0000313" key="3">
    <source>
        <dbReference type="Proteomes" id="UP001139031"/>
    </source>
</evidence>
<dbReference type="EMBL" id="JAIRAU010000006">
    <property type="protein sequence ID" value="MBZ5709488.1"/>
    <property type="molecule type" value="Genomic_DNA"/>
</dbReference>
<name>A0ABS7TMM6_9BACT</name>
<dbReference type="Proteomes" id="UP001139031">
    <property type="component" value="Unassembled WGS sequence"/>
</dbReference>
<feature type="domain" description="B3/B4 tRNA-binding" evidence="1">
    <location>
        <begin position="60"/>
        <end position="209"/>
    </location>
</feature>
<dbReference type="RefSeq" id="WP_224191265.1">
    <property type="nucleotide sequence ID" value="NZ_JAIRAU010000006.1"/>
</dbReference>
<dbReference type="Gene3D" id="3.50.40.10">
    <property type="entry name" value="Phenylalanyl-trna Synthetase, Chain B, domain 3"/>
    <property type="match status" value="1"/>
</dbReference>
<dbReference type="InterPro" id="IPR005146">
    <property type="entry name" value="B3/B4_tRNA-bd"/>
</dbReference>
<dbReference type="PANTHER" id="PTHR39209">
    <property type="match status" value="1"/>
</dbReference>
<reference evidence="2" key="1">
    <citation type="submission" date="2021-08" db="EMBL/GenBank/DDBJ databases">
        <authorList>
            <person name="Stevens D.C."/>
        </authorList>
    </citation>
    <scope>NUCLEOTIDE SEQUENCE</scope>
    <source>
        <strain evidence="2">DSM 53165</strain>
    </source>
</reference>
<evidence type="ECO:0000313" key="2">
    <source>
        <dbReference type="EMBL" id="MBZ5709488.1"/>
    </source>
</evidence>
<protein>
    <recommendedName>
        <fullName evidence="1">B3/B4 tRNA-binding domain-containing protein</fullName>
    </recommendedName>
</protein>
<accession>A0ABS7TMM6</accession>
<dbReference type="SMART" id="SM00873">
    <property type="entry name" value="B3_4"/>
    <property type="match status" value="1"/>
</dbReference>
<dbReference type="InterPro" id="IPR020825">
    <property type="entry name" value="Phe-tRNA_synthase-like_B3/B4"/>
</dbReference>